<evidence type="ECO:0000256" key="7">
    <source>
        <dbReference type="ARBA" id="ARBA00022723"/>
    </source>
</evidence>
<feature type="binding site" evidence="15">
    <location>
        <position position="467"/>
    </location>
    <ligand>
        <name>Mg(2+)</name>
        <dbReference type="ChEBI" id="CHEBI:18420"/>
        <note>shared with alpha subunit</note>
    </ligand>
</feature>
<feature type="domain" description="TRNA-binding" evidence="17">
    <location>
        <begin position="39"/>
        <end position="154"/>
    </location>
</feature>
<keyword evidence="4 15" id="KW-0963">Cytoplasm</keyword>
<dbReference type="InterPro" id="IPR020825">
    <property type="entry name" value="Phe-tRNA_synthase-like_B3/B4"/>
</dbReference>
<dbReference type="Gene3D" id="3.50.40.10">
    <property type="entry name" value="Phenylalanyl-trna Synthetase, Chain B, domain 3"/>
    <property type="match status" value="1"/>
</dbReference>
<evidence type="ECO:0000256" key="2">
    <source>
        <dbReference type="ARBA" id="ARBA00008653"/>
    </source>
</evidence>
<dbReference type="GO" id="GO:0140096">
    <property type="term" value="F:catalytic activity, acting on a protein"/>
    <property type="evidence" value="ECO:0007669"/>
    <property type="project" value="UniProtKB-ARBA"/>
</dbReference>
<dbReference type="FunFam" id="3.30.70.380:FF:000001">
    <property type="entry name" value="Phenylalanine--tRNA ligase beta subunit"/>
    <property type="match status" value="1"/>
</dbReference>
<comment type="subcellular location">
    <subcellularLocation>
        <location evidence="1 15">Cytoplasm</location>
    </subcellularLocation>
</comment>
<feature type="binding site" evidence="15">
    <location>
        <position position="461"/>
    </location>
    <ligand>
        <name>Mg(2+)</name>
        <dbReference type="ChEBI" id="CHEBI:18420"/>
        <note>shared with alpha subunit</note>
    </ligand>
</feature>
<comment type="similarity">
    <text evidence="2 15">Belongs to the phenylalanyl-tRNA synthetase beta subunit family. Type 1 subfamily.</text>
</comment>
<dbReference type="FunFam" id="3.30.56.10:FF:000002">
    <property type="entry name" value="Phenylalanine--tRNA ligase beta subunit"/>
    <property type="match status" value="1"/>
</dbReference>
<reference evidence="20 23" key="2">
    <citation type="submission" date="2020-07" db="EMBL/GenBank/DDBJ databases">
        <title>Organ Donor 1.</title>
        <authorList>
            <person name="Marsh A.J."/>
            <person name="Azcarate-Peril M.A."/>
        </authorList>
    </citation>
    <scope>NUCLEOTIDE SEQUENCE [LARGE SCALE GENOMIC DNA]</scope>
    <source>
        <strain evidence="20 23">AMC0712</strain>
    </source>
</reference>
<evidence type="ECO:0000256" key="13">
    <source>
        <dbReference type="ARBA" id="ARBA00023146"/>
    </source>
</evidence>
<keyword evidence="12 15" id="KW-0648">Protein biosynthesis</keyword>
<dbReference type="GO" id="GO:0006432">
    <property type="term" value="P:phenylalanyl-tRNA aminoacylation"/>
    <property type="evidence" value="ECO:0007669"/>
    <property type="project" value="UniProtKB-UniRule"/>
</dbReference>
<dbReference type="FunFam" id="2.40.50.140:FF:000045">
    <property type="entry name" value="Phenylalanine--tRNA ligase beta subunit"/>
    <property type="match status" value="1"/>
</dbReference>
<protein>
    <recommendedName>
        <fullName evidence="15">Phenylalanine--tRNA ligase beta subunit</fullName>
        <ecNumber evidence="15">6.1.1.20</ecNumber>
    </recommendedName>
    <alternativeName>
        <fullName evidence="15">Phenylalanyl-tRNA synthetase beta subunit</fullName>
        <shortName evidence="15">PheRS</shortName>
    </alternativeName>
</protein>
<dbReference type="AlphaFoldDB" id="A0A508Z542"/>
<evidence type="ECO:0000256" key="14">
    <source>
        <dbReference type="ARBA" id="ARBA00049255"/>
    </source>
</evidence>
<dbReference type="HAMAP" id="MF_00283">
    <property type="entry name" value="Phe_tRNA_synth_beta1"/>
    <property type="match status" value="1"/>
</dbReference>
<feature type="domain" description="B5" evidence="19">
    <location>
        <begin position="408"/>
        <end position="483"/>
    </location>
</feature>
<dbReference type="GO" id="GO:0016740">
    <property type="term" value="F:transferase activity"/>
    <property type="evidence" value="ECO:0007669"/>
    <property type="project" value="UniProtKB-ARBA"/>
</dbReference>
<keyword evidence="11 16" id="KW-0694">RNA-binding</keyword>
<keyword evidence="9 15" id="KW-0067">ATP-binding</keyword>
<dbReference type="SUPFAM" id="SSF55681">
    <property type="entry name" value="Class II aaRS and biotin synthetases"/>
    <property type="match status" value="1"/>
</dbReference>
<gene>
    <name evidence="15" type="primary">pheT</name>
    <name evidence="21" type="ORF">E6L36_06255</name>
    <name evidence="20" type="ORF">H0N82_03445</name>
</gene>
<evidence type="ECO:0000256" key="11">
    <source>
        <dbReference type="ARBA" id="ARBA00022884"/>
    </source>
</evidence>
<dbReference type="InterPro" id="IPR041616">
    <property type="entry name" value="PheRS_beta_core"/>
</dbReference>
<dbReference type="GO" id="GO:0009328">
    <property type="term" value="C:phenylalanine-tRNA ligase complex"/>
    <property type="evidence" value="ECO:0007669"/>
    <property type="project" value="TreeGrafter"/>
</dbReference>
<evidence type="ECO:0000256" key="5">
    <source>
        <dbReference type="ARBA" id="ARBA00022555"/>
    </source>
</evidence>
<dbReference type="PANTHER" id="PTHR10947">
    <property type="entry name" value="PHENYLALANYL-TRNA SYNTHETASE BETA CHAIN AND LEUCINE-RICH REPEAT-CONTAINING PROTEIN 47"/>
    <property type="match status" value="1"/>
</dbReference>
<dbReference type="NCBIfam" id="TIGR00472">
    <property type="entry name" value="pheT_bact"/>
    <property type="match status" value="1"/>
</dbReference>
<dbReference type="SMART" id="SM00874">
    <property type="entry name" value="B5"/>
    <property type="match status" value="1"/>
</dbReference>
<accession>A0A508Z542</accession>
<evidence type="ECO:0000259" key="19">
    <source>
        <dbReference type="PROSITE" id="PS51483"/>
    </source>
</evidence>
<dbReference type="InterPro" id="IPR005121">
    <property type="entry name" value="Fdx_antiC-bd"/>
</dbReference>
<dbReference type="InterPro" id="IPR004532">
    <property type="entry name" value="Phe-tRNA-ligase_IIc_bsu_bact"/>
</dbReference>
<dbReference type="Proteomes" id="UP000552935">
    <property type="component" value="Unassembled WGS sequence"/>
</dbReference>
<dbReference type="Gene3D" id="2.40.50.140">
    <property type="entry name" value="Nucleic acid-binding proteins"/>
    <property type="match status" value="1"/>
</dbReference>
<dbReference type="InterPro" id="IPR005146">
    <property type="entry name" value="B3/B4_tRNA-bd"/>
</dbReference>
<evidence type="ECO:0000256" key="3">
    <source>
        <dbReference type="ARBA" id="ARBA00011209"/>
    </source>
</evidence>
<dbReference type="Pfam" id="PF17759">
    <property type="entry name" value="tRNA_synthFbeta"/>
    <property type="match status" value="1"/>
</dbReference>
<evidence type="ECO:0000256" key="6">
    <source>
        <dbReference type="ARBA" id="ARBA00022598"/>
    </source>
</evidence>
<reference evidence="21 22" key="1">
    <citation type="submission" date="2019-04" db="EMBL/GenBank/DDBJ databases">
        <title>Genome Announcement to Ensure Probiotic Safety of Lactobacillus rhamnosus UBLR-58.</title>
        <authorList>
            <person name="Sulthana A."/>
            <person name="Lakshmi S.G."/>
            <person name="Madempudi R.S."/>
        </authorList>
    </citation>
    <scope>NUCLEOTIDE SEQUENCE [LARGE SCALE GENOMIC DNA]</scope>
    <source>
        <strain evidence="21 22">UBLR-58</strain>
    </source>
</reference>
<feature type="binding site" evidence="15">
    <location>
        <position position="471"/>
    </location>
    <ligand>
        <name>Mg(2+)</name>
        <dbReference type="ChEBI" id="CHEBI:18420"/>
        <note>shared with alpha subunit</note>
    </ligand>
</feature>
<evidence type="ECO:0000256" key="15">
    <source>
        <dbReference type="HAMAP-Rule" id="MF_00283"/>
    </source>
</evidence>
<keyword evidence="6 15" id="KW-0436">Ligase</keyword>
<evidence type="ECO:0000256" key="8">
    <source>
        <dbReference type="ARBA" id="ARBA00022741"/>
    </source>
</evidence>
<dbReference type="EC" id="6.1.1.20" evidence="15"/>
<dbReference type="SUPFAM" id="SSF46955">
    <property type="entry name" value="Putative DNA-binding domain"/>
    <property type="match status" value="1"/>
</dbReference>
<feature type="binding site" evidence="15">
    <location>
        <position position="470"/>
    </location>
    <ligand>
        <name>Mg(2+)</name>
        <dbReference type="ChEBI" id="CHEBI:18420"/>
        <note>shared with alpha subunit</note>
    </ligand>
</feature>
<dbReference type="InterPro" id="IPR002547">
    <property type="entry name" value="tRNA-bd_dom"/>
</dbReference>
<dbReference type="EMBL" id="SSHM01000001">
    <property type="protein sequence ID" value="THC80028.1"/>
    <property type="molecule type" value="Genomic_DNA"/>
</dbReference>
<evidence type="ECO:0000313" key="22">
    <source>
        <dbReference type="Proteomes" id="UP000307517"/>
    </source>
</evidence>
<feature type="domain" description="FDX-ACB" evidence="18">
    <location>
        <begin position="710"/>
        <end position="803"/>
    </location>
</feature>
<dbReference type="FunFam" id="3.50.40.10:FF:000001">
    <property type="entry name" value="Phenylalanine--tRNA ligase beta subunit"/>
    <property type="match status" value="1"/>
</dbReference>
<dbReference type="FunFam" id="3.30.930.10:FF:000022">
    <property type="entry name" value="Phenylalanine--tRNA ligase beta subunit"/>
    <property type="match status" value="1"/>
</dbReference>
<comment type="subunit">
    <text evidence="3 15">Tetramer of two alpha and two beta subunits.</text>
</comment>
<evidence type="ECO:0000313" key="23">
    <source>
        <dbReference type="Proteomes" id="UP000552935"/>
    </source>
</evidence>
<keyword evidence="10 15" id="KW-0460">Magnesium</keyword>
<dbReference type="SUPFAM" id="SSF50249">
    <property type="entry name" value="Nucleic acid-binding proteins"/>
    <property type="match status" value="1"/>
</dbReference>
<dbReference type="GO" id="GO:0000287">
    <property type="term" value="F:magnesium ion binding"/>
    <property type="evidence" value="ECO:0007669"/>
    <property type="project" value="UniProtKB-UniRule"/>
</dbReference>
<dbReference type="GO" id="GO:0004826">
    <property type="term" value="F:phenylalanine-tRNA ligase activity"/>
    <property type="evidence" value="ECO:0007669"/>
    <property type="project" value="UniProtKB-UniRule"/>
</dbReference>
<evidence type="ECO:0000259" key="18">
    <source>
        <dbReference type="PROSITE" id="PS51447"/>
    </source>
</evidence>
<dbReference type="Pfam" id="PF03484">
    <property type="entry name" value="B5"/>
    <property type="match status" value="1"/>
</dbReference>
<evidence type="ECO:0000256" key="4">
    <source>
        <dbReference type="ARBA" id="ARBA00022490"/>
    </source>
</evidence>
<keyword evidence="8 15" id="KW-0547">Nucleotide-binding</keyword>
<comment type="caution">
    <text evidence="20">The sequence shown here is derived from an EMBL/GenBank/DDBJ whole genome shotgun (WGS) entry which is preliminary data.</text>
</comment>
<comment type="catalytic activity">
    <reaction evidence="14 15">
        <text>tRNA(Phe) + L-phenylalanine + ATP = L-phenylalanyl-tRNA(Phe) + AMP + diphosphate + H(+)</text>
        <dbReference type="Rhea" id="RHEA:19413"/>
        <dbReference type="Rhea" id="RHEA-COMP:9668"/>
        <dbReference type="Rhea" id="RHEA-COMP:9699"/>
        <dbReference type="ChEBI" id="CHEBI:15378"/>
        <dbReference type="ChEBI" id="CHEBI:30616"/>
        <dbReference type="ChEBI" id="CHEBI:33019"/>
        <dbReference type="ChEBI" id="CHEBI:58095"/>
        <dbReference type="ChEBI" id="CHEBI:78442"/>
        <dbReference type="ChEBI" id="CHEBI:78531"/>
        <dbReference type="ChEBI" id="CHEBI:456215"/>
        <dbReference type="EC" id="6.1.1.20"/>
    </reaction>
</comment>
<dbReference type="Gene3D" id="3.30.56.10">
    <property type="match status" value="2"/>
</dbReference>
<dbReference type="InterPro" id="IPR009061">
    <property type="entry name" value="DNA-bd_dom_put_sf"/>
</dbReference>
<dbReference type="EMBL" id="JACCKI010000002">
    <property type="protein sequence ID" value="NZA04189.1"/>
    <property type="molecule type" value="Genomic_DNA"/>
</dbReference>
<evidence type="ECO:0000313" key="21">
    <source>
        <dbReference type="EMBL" id="THC80028.1"/>
    </source>
</evidence>
<dbReference type="Pfam" id="PF03483">
    <property type="entry name" value="B3_4"/>
    <property type="match status" value="1"/>
</dbReference>
<dbReference type="CDD" id="cd00769">
    <property type="entry name" value="PheRS_beta_core"/>
    <property type="match status" value="1"/>
</dbReference>
<dbReference type="Pfam" id="PF03147">
    <property type="entry name" value="FDX-ACB"/>
    <property type="match status" value="1"/>
</dbReference>
<comment type="cofactor">
    <cofactor evidence="15">
        <name>Mg(2+)</name>
        <dbReference type="ChEBI" id="CHEBI:18420"/>
    </cofactor>
    <text evidence="15">Binds 2 magnesium ions per tetramer.</text>
</comment>
<dbReference type="PROSITE" id="PS50886">
    <property type="entry name" value="TRBD"/>
    <property type="match status" value="1"/>
</dbReference>
<proteinExistence type="inferred from homology"/>
<dbReference type="InterPro" id="IPR036690">
    <property type="entry name" value="Fdx_antiC-bd_sf"/>
</dbReference>
<keyword evidence="5 16" id="KW-0820">tRNA-binding</keyword>
<evidence type="ECO:0000256" key="9">
    <source>
        <dbReference type="ARBA" id="ARBA00022840"/>
    </source>
</evidence>
<dbReference type="InterPro" id="IPR045060">
    <property type="entry name" value="Phe-tRNA-ligase_IIc_bsu"/>
</dbReference>
<evidence type="ECO:0000256" key="10">
    <source>
        <dbReference type="ARBA" id="ARBA00022842"/>
    </source>
</evidence>
<dbReference type="InterPro" id="IPR005147">
    <property type="entry name" value="tRNA_synthase_B5-dom"/>
</dbReference>
<dbReference type="CDD" id="cd02796">
    <property type="entry name" value="tRNA_bind_bactPheRS"/>
    <property type="match status" value="1"/>
</dbReference>
<evidence type="ECO:0000313" key="20">
    <source>
        <dbReference type="EMBL" id="NZA04189.1"/>
    </source>
</evidence>
<dbReference type="SUPFAM" id="SSF54991">
    <property type="entry name" value="Anticodon-binding domain of PheRS"/>
    <property type="match status" value="1"/>
</dbReference>
<dbReference type="GO" id="GO:0000049">
    <property type="term" value="F:tRNA binding"/>
    <property type="evidence" value="ECO:0007669"/>
    <property type="project" value="UniProtKB-UniRule"/>
</dbReference>
<evidence type="ECO:0000259" key="17">
    <source>
        <dbReference type="PROSITE" id="PS50886"/>
    </source>
</evidence>
<dbReference type="SMART" id="SM00873">
    <property type="entry name" value="B3_4"/>
    <property type="match status" value="1"/>
</dbReference>
<dbReference type="Gene3D" id="3.30.70.380">
    <property type="entry name" value="Ferrodoxin-fold anticodon-binding domain"/>
    <property type="match status" value="1"/>
</dbReference>
<dbReference type="InterPro" id="IPR012340">
    <property type="entry name" value="NA-bd_OB-fold"/>
</dbReference>
<dbReference type="InterPro" id="IPR045864">
    <property type="entry name" value="aa-tRNA-synth_II/BPL/LPL"/>
</dbReference>
<dbReference type="InterPro" id="IPR033714">
    <property type="entry name" value="tRNA_bind_bactPheRS"/>
</dbReference>
<organism evidence="20 23">
    <name type="scientific">Lacticaseibacillus rhamnosus</name>
    <name type="common">Lactobacillus rhamnosus</name>
    <dbReference type="NCBI Taxonomy" id="47715"/>
    <lineage>
        <taxon>Bacteria</taxon>
        <taxon>Bacillati</taxon>
        <taxon>Bacillota</taxon>
        <taxon>Bacilli</taxon>
        <taxon>Lactobacillales</taxon>
        <taxon>Lactobacillaceae</taxon>
        <taxon>Lacticaseibacillus</taxon>
    </lineage>
</organism>
<evidence type="ECO:0000256" key="12">
    <source>
        <dbReference type="ARBA" id="ARBA00022917"/>
    </source>
</evidence>
<dbReference type="RefSeq" id="WP_005689712.1">
    <property type="nucleotide sequence ID" value="NZ_CABFNI010000027.1"/>
</dbReference>
<dbReference type="SUPFAM" id="SSF56037">
    <property type="entry name" value="PheT/TilS domain"/>
    <property type="match status" value="1"/>
</dbReference>
<keyword evidence="13 15" id="KW-0030">Aminoacyl-tRNA synthetase</keyword>
<dbReference type="GO" id="GO:0005524">
    <property type="term" value="F:ATP binding"/>
    <property type="evidence" value="ECO:0007669"/>
    <property type="project" value="UniProtKB-UniRule"/>
</dbReference>
<dbReference type="Pfam" id="PF01588">
    <property type="entry name" value="tRNA_bind"/>
    <property type="match status" value="1"/>
</dbReference>
<dbReference type="Proteomes" id="UP000307517">
    <property type="component" value="Unassembled WGS sequence"/>
</dbReference>
<evidence type="ECO:0000256" key="1">
    <source>
        <dbReference type="ARBA" id="ARBA00004496"/>
    </source>
</evidence>
<name>A0A508Z542_LACRH</name>
<dbReference type="PROSITE" id="PS51483">
    <property type="entry name" value="B5"/>
    <property type="match status" value="1"/>
</dbReference>
<dbReference type="Gene3D" id="3.30.930.10">
    <property type="entry name" value="Bira Bifunctional Protein, Domain 2"/>
    <property type="match status" value="1"/>
</dbReference>
<dbReference type="PANTHER" id="PTHR10947:SF0">
    <property type="entry name" value="PHENYLALANINE--TRNA LIGASE BETA SUBUNIT"/>
    <property type="match status" value="1"/>
</dbReference>
<evidence type="ECO:0000256" key="16">
    <source>
        <dbReference type="PROSITE-ProRule" id="PRU00209"/>
    </source>
</evidence>
<dbReference type="PROSITE" id="PS51447">
    <property type="entry name" value="FDX_ACB"/>
    <property type="match status" value="1"/>
</dbReference>
<keyword evidence="7 15" id="KW-0479">Metal-binding</keyword>
<dbReference type="SMART" id="SM00896">
    <property type="entry name" value="FDX-ACB"/>
    <property type="match status" value="1"/>
</dbReference>
<sequence>MDVSYDWLKELVNIPVSPEELADKVSRTGIEVDDVKHPDAGLKKIVVGKVLAIKPHPNSDHLNLCQVDVGEDEPRQIVCGAPNVAAGQTVIVALPGARIADNVKIKKGKMRGEESLGMICALQEIGFNENVVPKAYLNGIYVFNEPLEPGSDALAALGMHDAVLDFEITPNRADALGMRGVAWEVGATYDEKPHFEEKLLTEGDRPVADYLSVEVKDAQDAPSYQLRVIDHVTVKESPLWLQRRLWNAGVRPINNIVDITNFIMLAYGQPLHAFDYAKLGSQHIEVRRARNGEPLTTLDGGEHELDDSDIVITNGQVPVALAGVMGGLDSEISETTTTVVVEAASFNPVNVRKTALKYNLRSEASSRFEKGINLADINRALDAAVAWMSDLGGGQAAKGTVSPTAVDAKDVVVDISLDHINHVLGTTLSQDQVTRIFQQLGFGVEVADGLFAVAIPPRRWDIHIKADLVEEVARIYGFDNLPSTLPTTTMTIGEYTPAQKRIRRTRHLLEGLGLNQAITYGLTTEQAATRFKLQPGEPTQVDSPMTKDHAVLRMNMVTGLLDVIKYNQARKETDVAIYEQGRIFTKTGDQVRPTEIEYLGGAITGHVAAKNWHQAARSVDFFYVKGIVMHLLEDYSLAEPVHFAVTQAVSELHPGQAADILVGTQRVGFLGRLHPAFEHEQHLPATFVFELDLDALFAAPRQEKIAQPAPKFPAVTRDIALQVADTVTNAEVMQIFQQHGGAYLKDVTLFDVYAGSHMAPGQKSLAYTLTYRRDDQTLTEEEVTQAFDRVKAALESDLGATIR</sequence>
<dbReference type="NCBIfam" id="NF045760">
    <property type="entry name" value="YtpR"/>
    <property type="match status" value="1"/>
</dbReference>